<evidence type="ECO:0000256" key="2">
    <source>
        <dbReference type="ARBA" id="ARBA00022694"/>
    </source>
</evidence>
<dbReference type="OrthoDB" id="434144at2759"/>
<evidence type="ECO:0000256" key="4">
    <source>
        <dbReference type="ARBA" id="ARBA00022840"/>
    </source>
</evidence>
<dbReference type="InterPro" id="IPR014729">
    <property type="entry name" value="Rossmann-like_a/b/a_fold"/>
</dbReference>
<name>A0A1R0H121_9FUNG</name>
<dbReference type="GO" id="GO:0016879">
    <property type="term" value="F:ligase activity, forming carbon-nitrogen bonds"/>
    <property type="evidence" value="ECO:0007669"/>
    <property type="project" value="InterPro"/>
</dbReference>
<sequence length="378" mass="43261">MLSKFNQLVKRYDFDGLRYAVSGGVDSMALSYLASKSTISERISTLIIDHSLRPESSDDTIKTVHNLSNLGLDTTVCRIIWKDHSVTNKNKPFDPKKHESNYSFSADLQNKSPFSLKNITYFSSSFKPETGSKLEEIARSERYAIIERYCLENKIDRTIPPTFSSVSTHSFNAKRLIRYKLEKVSIINKNGFYCWDPALAESEFFGNNSSKTILMMCLSWVVKAVSYSKHPPKLSSTSLFAQYLQDTGKSKSSICHSGVILRRPTKKSPFWEFSKQQLPVSELISMKSSENISLGTSTIWNNSYLITVRQNLETDVNYSYTLVSLANILMLHMLSKFDIENPHYNFEYNISSKINKESLIHHWKTNFLPSLSKSGFRF</sequence>
<reference evidence="6 7" key="1">
    <citation type="journal article" date="2016" name="Mol. Biol. Evol.">
        <title>Genome-Wide Survey of Gut Fungi (Harpellales) Reveals the First Horizontally Transferred Ubiquitin Gene from a Mosquito Host.</title>
        <authorList>
            <person name="Wang Y."/>
            <person name="White M.M."/>
            <person name="Kvist S."/>
            <person name="Moncalvo J.M."/>
        </authorList>
    </citation>
    <scope>NUCLEOTIDE SEQUENCE [LARGE SCALE GENOMIC DNA]</scope>
    <source>
        <strain evidence="6 7">ALG-7-W6</strain>
    </source>
</reference>
<organism evidence="6 7">
    <name type="scientific">Smittium mucronatum</name>
    <dbReference type="NCBI Taxonomy" id="133383"/>
    <lineage>
        <taxon>Eukaryota</taxon>
        <taxon>Fungi</taxon>
        <taxon>Fungi incertae sedis</taxon>
        <taxon>Zoopagomycota</taxon>
        <taxon>Kickxellomycotina</taxon>
        <taxon>Harpellomycetes</taxon>
        <taxon>Harpellales</taxon>
        <taxon>Legeriomycetaceae</taxon>
        <taxon>Smittium</taxon>
    </lineage>
</organism>
<gene>
    <name evidence="6" type="ORF">AYI68_g3050</name>
</gene>
<keyword evidence="7" id="KW-1185">Reference proteome</keyword>
<protein>
    <recommendedName>
        <fullName evidence="5">tRNA(Ile)-lysidine/2-thiocytidine synthase N-terminal domain-containing protein</fullName>
    </recommendedName>
</protein>
<dbReference type="GO" id="GO:0008033">
    <property type="term" value="P:tRNA processing"/>
    <property type="evidence" value="ECO:0007669"/>
    <property type="project" value="UniProtKB-KW"/>
</dbReference>
<keyword evidence="2" id="KW-0819">tRNA processing</keyword>
<evidence type="ECO:0000256" key="3">
    <source>
        <dbReference type="ARBA" id="ARBA00022741"/>
    </source>
</evidence>
<dbReference type="GO" id="GO:0005524">
    <property type="term" value="F:ATP binding"/>
    <property type="evidence" value="ECO:0007669"/>
    <property type="project" value="UniProtKB-KW"/>
</dbReference>
<feature type="domain" description="tRNA(Ile)-lysidine/2-thiocytidine synthase N-terminal" evidence="5">
    <location>
        <begin position="20"/>
        <end position="84"/>
    </location>
</feature>
<evidence type="ECO:0000313" key="6">
    <source>
        <dbReference type="EMBL" id="OLY82825.1"/>
    </source>
</evidence>
<dbReference type="InterPro" id="IPR012094">
    <property type="entry name" value="tRNA_Ile_lys_synt"/>
</dbReference>
<dbReference type="STRING" id="133383.A0A1R0H121"/>
<dbReference type="Gene3D" id="3.40.50.620">
    <property type="entry name" value="HUPs"/>
    <property type="match status" value="1"/>
</dbReference>
<dbReference type="Proteomes" id="UP000187455">
    <property type="component" value="Unassembled WGS sequence"/>
</dbReference>
<dbReference type="PANTHER" id="PTHR43033">
    <property type="entry name" value="TRNA(ILE)-LYSIDINE SYNTHASE-RELATED"/>
    <property type="match status" value="1"/>
</dbReference>
<proteinExistence type="predicted"/>
<dbReference type="SUPFAM" id="SSF52402">
    <property type="entry name" value="Adenine nucleotide alpha hydrolases-like"/>
    <property type="match status" value="1"/>
</dbReference>
<comment type="caution">
    <text evidence="6">The sequence shown here is derived from an EMBL/GenBank/DDBJ whole genome shotgun (WGS) entry which is preliminary data.</text>
</comment>
<evidence type="ECO:0000313" key="7">
    <source>
        <dbReference type="Proteomes" id="UP000187455"/>
    </source>
</evidence>
<keyword evidence="1" id="KW-0436">Ligase</keyword>
<accession>A0A1R0H121</accession>
<keyword evidence="3" id="KW-0547">Nucleotide-binding</keyword>
<dbReference type="Pfam" id="PF01171">
    <property type="entry name" value="ATP_bind_3"/>
    <property type="match status" value="1"/>
</dbReference>
<dbReference type="PANTHER" id="PTHR43033:SF1">
    <property type="entry name" value="TRNA(ILE)-LYSIDINE SYNTHASE-RELATED"/>
    <property type="match status" value="1"/>
</dbReference>
<evidence type="ECO:0000256" key="1">
    <source>
        <dbReference type="ARBA" id="ARBA00022598"/>
    </source>
</evidence>
<dbReference type="AlphaFoldDB" id="A0A1R0H121"/>
<keyword evidence="4" id="KW-0067">ATP-binding</keyword>
<dbReference type="InterPro" id="IPR011063">
    <property type="entry name" value="TilS/TtcA_N"/>
</dbReference>
<evidence type="ECO:0000259" key="5">
    <source>
        <dbReference type="Pfam" id="PF01171"/>
    </source>
</evidence>
<dbReference type="EMBL" id="LSSL01001225">
    <property type="protein sequence ID" value="OLY82825.1"/>
    <property type="molecule type" value="Genomic_DNA"/>
</dbReference>